<name>A0A8J6ED81_ELECQ</name>
<evidence type="ECO:0000256" key="1">
    <source>
        <dbReference type="ARBA" id="ARBA00023157"/>
    </source>
</evidence>
<dbReference type="PRINTS" id="PR00722">
    <property type="entry name" value="CHYMOTRYPSIN"/>
</dbReference>
<dbReference type="GO" id="GO:0006508">
    <property type="term" value="P:proteolysis"/>
    <property type="evidence" value="ECO:0007669"/>
    <property type="project" value="UniProtKB-KW"/>
</dbReference>
<evidence type="ECO:0000256" key="2">
    <source>
        <dbReference type="RuleBase" id="RU363034"/>
    </source>
</evidence>
<evidence type="ECO:0000259" key="3">
    <source>
        <dbReference type="PROSITE" id="PS50240"/>
    </source>
</evidence>
<dbReference type="OrthoDB" id="10002959at2759"/>
<dbReference type="InterPro" id="IPR009003">
    <property type="entry name" value="Peptidase_S1_PA"/>
</dbReference>
<dbReference type="InterPro" id="IPR033116">
    <property type="entry name" value="TRYPSIN_SER"/>
</dbReference>
<dbReference type="PANTHER" id="PTHR24253:SF170">
    <property type="entry name" value="PEPTIDASE S1 DOMAIN-CONTAINING PROTEIN"/>
    <property type="match status" value="1"/>
</dbReference>
<dbReference type="InterPro" id="IPR018114">
    <property type="entry name" value="TRYPSIN_HIS"/>
</dbReference>
<dbReference type="EMBL" id="WNTK01001698">
    <property type="protein sequence ID" value="KAG9466963.1"/>
    <property type="molecule type" value="Genomic_DNA"/>
</dbReference>
<keyword evidence="2" id="KW-0720">Serine protease</keyword>
<feature type="non-terminal residue" evidence="4">
    <location>
        <position position="257"/>
    </location>
</feature>
<keyword evidence="2" id="KW-0378">Hydrolase</keyword>
<comment type="caution">
    <text evidence="4">The sequence shown here is derived from an EMBL/GenBank/DDBJ whole genome shotgun (WGS) entry which is preliminary data.</text>
</comment>
<dbReference type="AlphaFoldDB" id="A0A8J6ED81"/>
<gene>
    <name evidence="4" type="ORF">GDO78_015823</name>
</gene>
<proteinExistence type="predicted"/>
<reference evidence="4" key="1">
    <citation type="thesis" date="2020" institute="ProQuest LLC" country="789 East Eisenhower Parkway, Ann Arbor, MI, USA">
        <title>Comparative Genomics and Chromosome Evolution.</title>
        <authorList>
            <person name="Mudd A.B."/>
        </authorList>
    </citation>
    <scope>NUCLEOTIDE SEQUENCE</scope>
    <source>
        <strain evidence="4">HN-11 Male</strain>
        <tissue evidence="4">Kidney and liver</tissue>
    </source>
</reference>
<evidence type="ECO:0000313" key="4">
    <source>
        <dbReference type="EMBL" id="KAG9466963.1"/>
    </source>
</evidence>
<dbReference type="InterPro" id="IPR001314">
    <property type="entry name" value="Peptidase_S1A"/>
</dbReference>
<dbReference type="SUPFAM" id="SSF50494">
    <property type="entry name" value="Trypsin-like serine proteases"/>
    <property type="match status" value="1"/>
</dbReference>
<dbReference type="FunFam" id="2.40.10.10:FF:000039">
    <property type="entry name" value="Brain-specific serine protease 4"/>
    <property type="match status" value="1"/>
</dbReference>
<dbReference type="PROSITE" id="PS50240">
    <property type="entry name" value="TRYPSIN_DOM"/>
    <property type="match status" value="1"/>
</dbReference>
<dbReference type="Gene3D" id="2.40.10.10">
    <property type="entry name" value="Trypsin-like serine proteases"/>
    <property type="match status" value="2"/>
</dbReference>
<feature type="domain" description="Peptidase S1" evidence="3">
    <location>
        <begin position="18"/>
        <end position="257"/>
    </location>
</feature>
<organism evidence="4 5">
    <name type="scientific">Eleutherodactylus coqui</name>
    <name type="common">Puerto Rican coqui</name>
    <dbReference type="NCBI Taxonomy" id="57060"/>
    <lineage>
        <taxon>Eukaryota</taxon>
        <taxon>Metazoa</taxon>
        <taxon>Chordata</taxon>
        <taxon>Craniata</taxon>
        <taxon>Vertebrata</taxon>
        <taxon>Euteleostomi</taxon>
        <taxon>Amphibia</taxon>
        <taxon>Batrachia</taxon>
        <taxon>Anura</taxon>
        <taxon>Neobatrachia</taxon>
        <taxon>Hyloidea</taxon>
        <taxon>Eleutherodactylidae</taxon>
        <taxon>Eleutherodactylinae</taxon>
        <taxon>Eleutherodactylus</taxon>
        <taxon>Eleutherodactylus</taxon>
    </lineage>
</organism>
<keyword evidence="1" id="KW-1015">Disulfide bond</keyword>
<feature type="non-terminal residue" evidence="4">
    <location>
        <position position="1"/>
    </location>
</feature>
<protein>
    <recommendedName>
        <fullName evidence="3">Peptidase S1 domain-containing protein</fullName>
    </recommendedName>
</protein>
<accession>A0A8J6ED81</accession>
<dbReference type="PROSITE" id="PS00134">
    <property type="entry name" value="TRYPSIN_HIS"/>
    <property type="match status" value="1"/>
</dbReference>
<dbReference type="GO" id="GO:0004252">
    <property type="term" value="F:serine-type endopeptidase activity"/>
    <property type="evidence" value="ECO:0007669"/>
    <property type="project" value="InterPro"/>
</dbReference>
<dbReference type="Proteomes" id="UP000770717">
    <property type="component" value="Unassembled WGS sequence"/>
</dbReference>
<sequence>VICLDGAGCGKPLVSYRIVGGANSAVGEWPWQVSLQSNGAAQCGGSLISASWVLTAAHCFQTPVNTSAYTIYLGVQNLSNRKDPKTVVRGVQQVIIHPSFTGGGSSGDIALVQLNTAVTFASSILPVCLPSNPMNLPEGTLCWATGWGNVRNGVPLAKPKTLQKVAVSLIDSKKCQSMYQASLGFNPNIKLIKRDMLCAKGENKDACQGDSGGPLVRSVKGVWEQIGIISWGYGCAQNDHPGVYTRVRYYKSWIQKH</sequence>
<evidence type="ECO:0000313" key="5">
    <source>
        <dbReference type="Proteomes" id="UP000770717"/>
    </source>
</evidence>
<keyword evidence="2" id="KW-0645">Protease</keyword>
<dbReference type="InterPro" id="IPR043504">
    <property type="entry name" value="Peptidase_S1_PA_chymotrypsin"/>
</dbReference>
<dbReference type="PROSITE" id="PS00135">
    <property type="entry name" value="TRYPSIN_SER"/>
    <property type="match status" value="1"/>
</dbReference>
<dbReference type="Pfam" id="PF00089">
    <property type="entry name" value="Trypsin"/>
    <property type="match status" value="1"/>
</dbReference>
<dbReference type="PANTHER" id="PTHR24253">
    <property type="entry name" value="TRANSMEMBRANE PROTEASE SERINE"/>
    <property type="match status" value="1"/>
</dbReference>
<dbReference type="InterPro" id="IPR001254">
    <property type="entry name" value="Trypsin_dom"/>
</dbReference>
<keyword evidence="5" id="KW-1185">Reference proteome</keyword>
<dbReference type="CDD" id="cd00190">
    <property type="entry name" value="Tryp_SPc"/>
    <property type="match status" value="1"/>
</dbReference>
<dbReference type="SMART" id="SM00020">
    <property type="entry name" value="Tryp_SPc"/>
    <property type="match status" value="1"/>
</dbReference>